<gene>
    <name evidence="2" type="ORF">EVOR1521_LOCUS20766</name>
</gene>
<name>A0AA36IZV9_9DINO</name>
<comment type="caution">
    <text evidence="2">The sequence shown here is derived from an EMBL/GenBank/DDBJ whole genome shotgun (WGS) entry which is preliminary data.</text>
</comment>
<feature type="region of interest" description="Disordered" evidence="1">
    <location>
        <begin position="377"/>
        <end position="401"/>
    </location>
</feature>
<proteinExistence type="predicted"/>
<evidence type="ECO:0000256" key="1">
    <source>
        <dbReference type="SAM" id="MobiDB-lite"/>
    </source>
</evidence>
<feature type="compositionally biased region" description="Basic and acidic residues" evidence="1">
    <location>
        <begin position="390"/>
        <end position="401"/>
    </location>
</feature>
<organism evidence="2 3">
    <name type="scientific">Effrenium voratum</name>
    <dbReference type="NCBI Taxonomy" id="2562239"/>
    <lineage>
        <taxon>Eukaryota</taxon>
        <taxon>Sar</taxon>
        <taxon>Alveolata</taxon>
        <taxon>Dinophyceae</taxon>
        <taxon>Suessiales</taxon>
        <taxon>Symbiodiniaceae</taxon>
        <taxon>Effrenium</taxon>
    </lineage>
</organism>
<dbReference type="EMBL" id="CAUJNA010003236">
    <property type="protein sequence ID" value="CAJ1396552.1"/>
    <property type="molecule type" value="Genomic_DNA"/>
</dbReference>
<evidence type="ECO:0000313" key="3">
    <source>
        <dbReference type="Proteomes" id="UP001178507"/>
    </source>
</evidence>
<reference evidence="2" key="1">
    <citation type="submission" date="2023-08" db="EMBL/GenBank/DDBJ databases">
        <authorList>
            <person name="Chen Y."/>
            <person name="Shah S."/>
            <person name="Dougan E. K."/>
            <person name="Thang M."/>
            <person name="Chan C."/>
        </authorList>
    </citation>
    <scope>NUCLEOTIDE SEQUENCE</scope>
</reference>
<accession>A0AA36IZV9</accession>
<sequence length="412" mass="46634">MDASAHGELPASLGRLLTLEGASCHRDGRLRRTDYHPLREFFSSREPGQLKRVQGRVELRHWRKNGDEGWTVQRRRTVQRFSAKLWTPSLAQELARLQLALWAPAAAHKVAVAAVSPKRPSAKQTVLQQFDPLFRVWLCPCDGEPLNVSPFDLGALACASKSFSFLRENSVIQRAVEAFKGRCSDIDLEQAATEKDLDVLRFRLYSASAGELSRILQKIIWSGSRGNSSELVRWLLFLGPSTGGLDAELLASVLSLCIRKHDVAGDESVEILRLLCSSGRCDLNTPLWQEKGAVAMALWLPFIRKGFLPLAWAVSFHTEIRDQRNSTLAQRLLLIAKLLVANGAKVELLPRRKQHSFRAMVDEGHQRRLRRKIEVPQPKEFKAKQLKRPAPPEDAPRKRRSLREIRQYLQLS</sequence>
<dbReference type="Proteomes" id="UP001178507">
    <property type="component" value="Unassembled WGS sequence"/>
</dbReference>
<keyword evidence="3" id="KW-1185">Reference proteome</keyword>
<evidence type="ECO:0000313" key="2">
    <source>
        <dbReference type="EMBL" id="CAJ1396552.1"/>
    </source>
</evidence>
<protein>
    <submittedName>
        <fullName evidence="2">Uncharacterized protein</fullName>
    </submittedName>
</protein>
<dbReference type="AlphaFoldDB" id="A0AA36IZV9"/>